<evidence type="ECO:0000256" key="1">
    <source>
        <dbReference type="SAM" id="MobiDB-lite"/>
    </source>
</evidence>
<evidence type="ECO:0000313" key="3">
    <source>
        <dbReference type="Proteomes" id="UP001142393"/>
    </source>
</evidence>
<evidence type="ECO:0000313" key="2">
    <source>
        <dbReference type="EMBL" id="KAJ3748335.1"/>
    </source>
</evidence>
<accession>A0A9W8P7E8</accession>
<gene>
    <name evidence="2" type="ORF">DFH05DRAFT_1519888</name>
</gene>
<organism evidence="2 3">
    <name type="scientific">Lentinula detonsa</name>
    <dbReference type="NCBI Taxonomy" id="2804962"/>
    <lineage>
        <taxon>Eukaryota</taxon>
        <taxon>Fungi</taxon>
        <taxon>Dikarya</taxon>
        <taxon>Basidiomycota</taxon>
        <taxon>Agaricomycotina</taxon>
        <taxon>Agaricomycetes</taxon>
        <taxon>Agaricomycetidae</taxon>
        <taxon>Agaricales</taxon>
        <taxon>Marasmiineae</taxon>
        <taxon>Omphalotaceae</taxon>
        <taxon>Lentinula</taxon>
    </lineage>
</organism>
<comment type="caution">
    <text evidence="2">The sequence shown here is derived from an EMBL/GenBank/DDBJ whole genome shotgun (WGS) entry which is preliminary data.</text>
</comment>
<keyword evidence="3" id="KW-1185">Reference proteome</keyword>
<feature type="region of interest" description="Disordered" evidence="1">
    <location>
        <begin position="70"/>
        <end position="91"/>
    </location>
</feature>
<feature type="compositionally biased region" description="Low complexity" evidence="1">
    <location>
        <begin position="78"/>
        <end position="91"/>
    </location>
</feature>
<name>A0A9W8P7E8_9AGAR</name>
<dbReference type="Proteomes" id="UP001142393">
    <property type="component" value="Unassembled WGS sequence"/>
</dbReference>
<dbReference type="AlphaFoldDB" id="A0A9W8P7E8"/>
<dbReference type="EMBL" id="JANVFU010000002">
    <property type="protein sequence ID" value="KAJ3748335.1"/>
    <property type="molecule type" value="Genomic_DNA"/>
</dbReference>
<protein>
    <submittedName>
        <fullName evidence="2">Uncharacterized protein</fullName>
    </submittedName>
</protein>
<proteinExistence type="predicted"/>
<sequence>MGLTYNDPGIFIQEKYPLKLQEVKDSDTITLGKSNNEIVCPARVGLSHNTPMPRTLTSITKLTRSISASSGQYGLHTSDSSAVNSSSKNSNNSLLLSSDYASDHEFDVMKVNPPPKLSLSTIVPSANITLLPAQVIQQTPPQQVQFAPDPAVIPIPPHSINTEQGWKGLHPGNLRGGNKVVEMQNMERSRTLNNP</sequence>
<reference evidence="2 3" key="1">
    <citation type="journal article" date="2023" name="Proc. Natl. Acad. Sci. U.S.A.">
        <title>A global phylogenomic analysis of the shiitake genus Lentinula.</title>
        <authorList>
            <person name="Sierra-Patev S."/>
            <person name="Min B."/>
            <person name="Naranjo-Ortiz M."/>
            <person name="Looney B."/>
            <person name="Konkel Z."/>
            <person name="Slot J.C."/>
            <person name="Sakamoto Y."/>
            <person name="Steenwyk J.L."/>
            <person name="Rokas A."/>
            <person name="Carro J."/>
            <person name="Camarero S."/>
            <person name="Ferreira P."/>
            <person name="Molpeceres G."/>
            <person name="Ruiz-Duenas F.J."/>
            <person name="Serrano A."/>
            <person name="Henrissat B."/>
            <person name="Drula E."/>
            <person name="Hughes K.W."/>
            <person name="Mata J.L."/>
            <person name="Ishikawa N.K."/>
            <person name="Vargas-Isla R."/>
            <person name="Ushijima S."/>
            <person name="Smith C.A."/>
            <person name="Donoghue J."/>
            <person name="Ahrendt S."/>
            <person name="Andreopoulos W."/>
            <person name="He G."/>
            <person name="LaButti K."/>
            <person name="Lipzen A."/>
            <person name="Ng V."/>
            <person name="Riley R."/>
            <person name="Sandor L."/>
            <person name="Barry K."/>
            <person name="Martinez A.T."/>
            <person name="Xiao Y."/>
            <person name="Gibbons J.G."/>
            <person name="Terashima K."/>
            <person name="Grigoriev I.V."/>
            <person name="Hibbett D."/>
        </authorList>
    </citation>
    <scope>NUCLEOTIDE SEQUENCE [LARGE SCALE GENOMIC DNA]</scope>
    <source>
        <strain evidence="2 3">TFB7810</strain>
    </source>
</reference>